<dbReference type="Proteomes" id="UP000735302">
    <property type="component" value="Unassembled WGS sequence"/>
</dbReference>
<evidence type="ECO:0000313" key="1">
    <source>
        <dbReference type="EMBL" id="GFO21995.1"/>
    </source>
</evidence>
<accession>A0AAV4BRU4</accession>
<sequence length="98" mass="11305">MFESFLNDLDLGRTLMANYMKLLLCRHYQFAGFCIKPVHNKALRPSVRLRPRSGARTRDKGSLQISGRTHKPLCHQFEFRGSGVIPVTMQPLQQETFL</sequence>
<protein>
    <submittedName>
        <fullName evidence="1">Inhibitor of growth protein</fullName>
    </submittedName>
</protein>
<name>A0AAV4BRU4_9GAST</name>
<keyword evidence="2" id="KW-1185">Reference proteome</keyword>
<comment type="caution">
    <text evidence="1">The sequence shown here is derived from an EMBL/GenBank/DDBJ whole genome shotgun (WGS) entry which is preliminary data.</text>
</comment>
<proteinExistence type="predicted"/>
<dbReference type="AlphaFoldDB" id="A0AAV4BRU4"/>
<reference evidence="1 2" key="1">
    <citation type="journal article" date="2021" name="Elife">
        <title>Chloroplast acquisition without the gene transfer in kleptoplastic sea slugs, Plakobranchus ocellatus.</title>
        <authorList>
            <person name="Maeda T."/>
            <person name="Takahashi S."/>
            <person name="Yoshida T."/>
            <person name="Shimamura S."/>
            <person name="Takaki Y."/>
            <person name="Nagai Y."/>
            <person name="Toyoda A."/>
            <person name="Suzuki Y."/>
            <person name="Arimoto A."/>
            <person name="Ishii H."/>
            <person name="Satoh N."/>
            <person name="Nishiyama T."/>
            <person name="Hasebe M."/>
            <person name="Maruyama T."/>
            <person name="Minagawa J."/>
            <person name="Obokata J."/>
            <person name="Shigenobu S."/>
        </authorList>
    </citation>
    <scope>NUCLEOTIDE SEQUENCE [LARGE SCALE GENOMIC DNA]</scope>
</reference>
<organism evidence="1 2">
    <name type="scientific">Plakobranchus ocellatus</name>
    <dbReference type="NCBI Taxonomy" id="259542"/>
    <lineage>
        <taxon>Eukaryota</taxon>
        <taxon>Metazoa</taxon>
        <taxon>Spiralia</taxon>
        <taxon>Lophotrochozoa</taxon>
        <taxon>Mollusca</taxon>
        <taxon>Gastropoda</taxon>
        <taxon>Heterobranchia</taxon>
        <taxon>Euthyneura</taxon>
        <taxon>Panpulmonata</taxon>
        <taxon>Sacoglossa</taxon>
        <taxon>Placobranchoidea</taxon>
        <taxon>Plakobranchidae</taxon>
        <taxon>Plakobranchus</taxon>
    </lineage>
</organism>
<dbReference type="EMBL" id="BLXT01005315">
    <property type="protein sequence ID" value="GFO21995.1"/>
    <property type="molecule type" value="Genomic_DNA"/>
</dbReference>
<evidence type="ECO:0000313" key="2">
    <source>
        <dbReference type="Proteomes" id="UP000735302"/>
    </source>
</evidence>
<gene>
    <name evidence="1" type="ORF">PoB_004850000</name>
</gene>